<proteinExistence type="predicted"/>
<name>C3Y1D6_BRAFL</name>
<protein>
    <submittedName>
        <fullName evidence="2">Uncharacterized protein</fullName>
    </submittedName>
</protein>
<sequence length="110" mass="12267">MPLEGYLSLQAIADQVSGYLDILEVFCSLAVHRPKRGAGASLYVKVPHVWSLKAARNRDAEGPLHYLTRRKLPEKDHTTASRNSRSRWFDADPSSGSEHEAAPLLLRDAE</sequence>
<evidence type="ECO:0000313" key="2">
    <source>
        <dbReference type="EMBL" id="EEN65676.1"/>
    </source>
</evidence>
<gene>
    <name evidence="2" type="ORF">BRAFLDRAFT_83670</name>
</gene>
<dbReference type="AlphaFoldDB" id="C3Y1D6"/>
<reference evidence="2" key="1">
    <citation type="journal article" date="2008" name="Nature">
        <title>The amphioxus genome and the evolution of the chordate karyotype.</title>
        <authorList>
            <consortium name="US DOE Joint Genome Institute (JGI-PGF)"/>
            <person name="Putnam N.H."/>
            <person name="Butts T."/>
            <person name="Ferrier D.E.K."/>
            <person name="Furlong R.F."/>
            <person name="Hellsten U."/>
            <person name="Kawashima T."/>
            <person name="Robinson-Rechavi M."/>
            <person name="Shoguchi E."/>
            <person name="Terry A."/>
            <person name="Yu J.-K."/>
            <person name="Benito-Gutierrez E.L."/>
            <person name="Dubchak I."/>
            <person name="Garcia-Fernandez J."/>
            <person name="Gibson-Brown J.J."/>
            <person name="Grigoriev I.V."/>
            <person name="Horton A.C."/>
            <person name="de Jong P.J."/>
            <person name="Jurka J."/>
            <person name="Kapitonov V.V."/>
            <person name="Kohara Y."/>
            <person name="Kuroki Y."/>
            <person name="Lindquist E."/>
            <person name="Lucas S."/>
            <person name="Osoegawa K."/>
            <person name="Pennacchio L.A."/>
            <person name="Salamov A.A."/>
            <person name="Satou Y."/>
            <person name="Sauka-Spengler T."/>
            <person name="Schmutz J."/>
            <person name="Shin-I T."/>
            <person name="Toyoda A."/>
            <person name="Bronner-Fraser M."/>
            <person name="Fujiyama A."/>
            <person name="Holland L.Z."/>
            <person name="Holland P.W.H."/>
            <person name="Satoh N."/>
            <person name="Rokhsar D.S."/>
        </authorList>
    </citation>
    <scope>NUCLEOTIDE SEQUENCE [LARGE SCALE GENOMIC DNA]</scope>
    <source>
        <strain evidence="2">S238N-H82</strain>
        <tissue evidence="2">Testes</tissue>
    </source>
</reference>
<organism>
    <name type="scientific">Branchiostoma floridae</name>
    <name type="common">Florida lancelet</name>
    <name type="synonym">Amphioxus</name>
    <dbReference type="NCBI Taxonomy" id="7739"/>
    <lineage>
        <taxon>Eukaryota</taxon>
        <taxon>Metazoa</taxon>
        <taxon>Chordata</taxon>
        <taxon>Cephalochordata</taxon>
        <taxon>Leptocardii</taxon>
        <taxon>Amphioxiformes</taxon>
        <taxon>Branchiostomatidae</taxon>
        <taxon>Branchiostoma</taxon>
    </lineage>
</organism>
<dbReference type="InParanoid" id="C3Y1D6"/>
<feature type="region of interest" description="Disordered" evidence="1">
    <location>
        <begin position="66"/>
        <end position="110"/>
    </location>
</feature>
<dbReference type="EMBL" id="GG666480">
    <property type="protein sequence ID" value="EEN65676.1"/>
    <property type="molecule type" value="Genomic_DNA"/>
</dbReference>
<feature type="compositionally biased region" description="Basic and acidic residues" evidence="1">
    <location>
        <begin position="97"/>
        <end position="110"/>
    </location>
</feature>
<accession>C3Y1D6</accession>
<evidence type="ECO:0000256" key="1">
    <source>
        <dbReference type="SAM" id="MobiDB-lite"/>
    </source>
</evidence>